<evidence type="ECO:0000256" key="6">
    <source>
        <dbReference type="SAM" id="Phobius"/>
    </source>
</evidence>
<dbReference type="GO" id="GO:0016020">
    <property type="term" value="C:membrane"/>
    <property type="evidence" value="ECO:0007669"/>
    <property type="project" value="UniProtKB-SubCell"/>
</dbReference>
<protein>
    <recommendedName>
        <fullName evidence="7">Rhodopsin domain-containing protein</fullName>
    </recommendedName>
</protein>
<dbReference type="EMBL" id="RIBY02000446">
    <property type="protein sequence ID" value="KAH9842160.1"/>
    <property type="molecule type" value="Genomic_DNA"/>
</dbReference>
<evidence type="ECO:0000256" key="3">
    <source>
        <dbReference type="ARBA" id="ARBA00022989"/>
    </source>
</evidence>
<dbReference type="InterPro" id="IPR049326">
    <property type="entry name" value="Rhodopsin_dom_fungi"/>
</dbReference>
<feature type="transmembrane region" description="Helical" evidence="6">
    <location>
        <begin position="52"/>
        <end position="74"/>
    </location>
</feature>
<keyword evidence="9" id="KW-1185">Reference proteome</keyword>
<dbReference type="Pfam" id="PF20684">
    <property type="entry name" value="Fung_rhodopsin"/>
    <property type="match status" value="1"/>
</dbReference>
<feature type="transmembrane region" description="Helical" evidence="6">
    <location>
        <begin position="253"/>
        <end position="277"/>
    </location>
</feature>
<dbReference type="PANTHER" id="PTHR33048">
    <property type="entry name" value="PTH11-LIKE INTEGRAL MEMBRANE PROTEIN (AFU_ORTHOLOGUE AFUA_5G11245)"/>
    <property type="match status" value="1"/>
</dbReference>
<keyword evidence="3 6" id="KW-1133">Transmembrane helix</keyword>
<accession>A0A9W7SYN1</accession>
<comment type="caution">
    <text evidence="8">The sequence shown here is derived from an EMBL/GenBank/DDBJ whole genome shotgun (WGS) entry which is preliminary data.</text>
</comment>
<keyword evidence="2 6" id="KW-0812">Transmembrane</keyword>
<dbReference type="Proteomes" id="UP001138500">
    <property type="component" value="Unassembled WGS sequence"/>
</dbReference>
<evidence type="ECO:0000256" key="5">
    <source>
        <dbReference type="ARBA" id="ARBA00038359"/>
    </source>
</evidence>
<evidence type="ECO:0000256" key="1">
    <source>
        <dbReference type="ARBA" id="ARBA00004141"/>
    </source>
</evidence>
<name>A0A9W7SYN1_9PEZI</name>
<keyword evidence="4 6" id="KW-0472">Membrane</keyword>
<comment type="similarity">
    <text evidence="5">Belongs to the SAT4 family.</text>
</comment>
<reference evidence="8 9" key="2">
    <citation type="journal article" date="2021" name="Curr. Genet.">
        <title>Genetic response to nitrogen starvation in the aggressive Eucalyptus foliar pathogen Teratosphaeria destructans.</title>
        <authorList>
            <person name="Havenga M."/>
            <person name="Wingfield B.D."/>
            <person name="Wingfield M.J."/>
            <person name="Dreyer L.L."/>
            <person name="Roets F."/>
            <person name="Aylward J."/>
        </authorList>
    </citation>
    <scope>NUCLEOTIDE SEQUENCE [LARGE SCALE GENOMIC DNA]</scope>
    <source>
        <strain evidence="8">CMW44962</strain>
    </source>
</reference>
<feature type="transmembrane region" description="Helical" evidence="6">
    <location>
        <begin position="105"/>
        <end position="126"/>
    </location>
</feature>
<reference evidence="8 9" key="1">
    <citation type="journal article" date="2018" name="IMA Fungus">
        <title>IMA Genome-F 10: Nine draft genome sequences of Claviceps purpurea s.lat., including C. arundinis, C. humidiphila, and C. cf. spartinae, pseudomolecules for the pitch canker pathogen Fusarium circinatum, draft genome of Davidsoniella eucalypti, Grosmannia galeiformis, Quambalaria eucalypti, and Teratosphaeria destructans.</title>
        <authorList>
            <person name="Wingfield B.D."/>
            <person name="Liu M."/>
            <person name="Nguyen H.D."/>
            <person name="Lane F.A."/>
            <person name="Morgan S.W."/>
            <person name="De Vos L."/>
            <person name="Wilken P.M."/>
            <person name="Duong T.A."/>
            <person name="Aylward J."/>
            <person name="Coetzee M.P."/>
            <person name="Dadej K."/>
            <person name="De Beer Z.W."/>
            <person name="Findlay W."/>
            <person name="Havenga M."/>
            <person name="Kolarik M."/>
            <person name="Menzies J.G."/>
            <person name="Naidoo K."/>
            <person name="Pochopski O."/>
            <person name="Shoukouhi P."/>
            <person name="Santana Q.C."/>
            <person name="Seifert K.A."/>
            <person name="Soal N."/>
            <person name="Steenkamp E.T."/>
            <person name="Tatham C.T."/>
            <person name="van der Nest M.A."/>
            <person name="Wingfield M.J."/>
        </authorList>
    </citation>
    <scope>NUCLEOTIDE SEQUENCE [LARGE SCALE GENOMIC DNA]</scope>
    <source>
        <strain evidence="8">CMW44962</strain>
    </source>
</reference>
<comment type="subcellular location">
    <subcellularLocation>
        <location evidence="1">Membrane</location>
        <topology evidence="1">Multi-pass membrane protein</topology>
    </subcellularLocation>
</comment>
<dbReference type="InterPro" id="IPR052337">
    <property type="entry name" value="SAT4-like"/>
</dbReference>
<evidence type="ECO:0000313" key="9">
    <source>
        <dbReference type="Proteomes" id="UP001138500"/>
    </source>
</evidence>
<feature type="transmembrane region" description="Helical" evidence="6">
    <location>
        <begin position="180"/>
        <end position="202"/>
    </location>
</feature>
<proteinExistence type="inferred from homology"/>
<feature type="transmembrane region" description="Helical" evidence="6">
    <location>
        <begin position="214"/>
        <end position="233"/>
    </location>
</feature>
<dbReference type="PANTHER" id="PTHR33048:SF42">
    <property type="entry name" value="INTEGRAL MEMBRANE PROTEIN"/>
    <property type="match status" value="1"/>
</dbReference>
<feature type="transmembrane region" description="Helical" evidence="6">
    <location>
        <begin position="133"/>
        <end position="154"/>
    </location>
</feature>
<evidence type="ECO:0000313" key="8">
    <source>
        <dbReference type="EMBL" id="KAH9842160.1"/>
    </source>
</evidence>
<dbReference type="OrthoDB" id="5417844at2759"/>
<organism evidence="8 9">
    <name type="scientific">Teratosphaeria destructans</name>
    <dbReference type="NCBI Taxonomy" id="418781"/>
    <lineage>
        <taxon>Eukaryota</taxon>
        <taxon>Fungi</taxon>
        <taxon>Dikarya</taxon>
        <taxon>Ascomycota</taxon>
        <taxon>Pezizomycotina</taxon>
        <taxon>Dothideomycetes</taxon>
        <taxon>Dothideomycetidae</taxon>
        <taxon>Mycosphaerellales</taxon>
        <taxon>Teratosphaeriaceae</taxon>
        <taxon>Teratosphaeria</taxon>
    </lineage>
</organism>
<evidence type="ECO:0000256" key="2">
    <source>
        <dbReference type="ARBA" id="ARBA00022692"/>
    </source>
</evidence>
<evidence type="ECO:0000259" key="7">
    <source>
        <dbReference type="Pfam" id="PF20684"/>
    </source>
</evidence>
<dbReference type="AlphaFoldDB" id="A0A9W7SYN1"/>
<feature type="transmembrane region" description="Helical" evidence="6">
    <location>
        <begin position="21"/>
        <end position="40"/>
    </location>
</feature>
<feature type="domain" description="Rhodopsin" evidence="7">
    <location>
        <begin position="36"/>
        <end position="277"/>
    </location>
</feature>
<gene>
    <name evidence="8" type="ORF">Tdes44962_MAKER01538</name>
</gene>
<evidence type="ECO:0000256" key="4">
    <source>
        <dbReference type="ARBA" id="ARBA00023136"/>
    </source>
</evidence>
<sequence length="372" mass="40625">MAASEASLPPPTESTADTVRIVMWVSAGGSALFVALRCYVRIAKQKAFGIDDVIAVVATLCLIAYAVVCTVASFRGLGQHIIYIQQTNPQHIIDVALLADIGESLAIMACTLGKTSFAVTLMRIVIQPWIHYLLWFIIVTMNLVNVLAAIFVFVQCKDPRHLWNPAIPSKCWPTDVFTNFSLFVGAYSGAQDFVLALLPWVVIWRLQMSVREKLAIAIAMSLGVFAGATAIVKTTYLVNLSAKSDFTYALAPLLWWAAAEDGLTLVASSIPVLRPLLMMVVGWSARKRGREVDGMPLQTLSSRNNSKPIMLRPGDGQTQAKITRSSSKEVYDDGSGKSILEARGSVKISLDGELNSQQPQIVKTRGFKVTYE</sequence>